<name>A0AA36H4H3_CYLNA</name>
<dbReference type="AlphaFoldDB" id="A0AA36H4H3"/>
<reference evidence="2" key="1">
    <citation type="submission" date="2023-07" db="EMBL/GenBank/DDBJ databases">
        <authorList>
            <consortium name="CYATHOMIX"/>
        </authorList>
    </citation>
    <scope>NUCLEOTIDE SEQUENCE</scope>
    <source>
        <strain evidence="2">N/A</strain>
    </source>
</reference>
<dbReference type="EMBL" id="CATQJL010000305">
    <property type="protein sequence ID" value="CAJ0603853.1"/>
    <property type="molecule type" value="Genomic_DNA"/>
</dbReference>
<gene>
    <name evidence="2" type="ORF">CYNAS_LOCUS15836</name>
</gene>
<feature type="transmembrane region" description="Helical" evidence="1">
    <location>
        <begin position="51"/>
        <end position="71"/>
    </location>
</feature>
<protein>
    <submittedName>
        <fullName evidence="2">Uncharacterized protein</fullName>
    </submittedName>
</protein>
<sequence length="172" mass="19817">MLRVYPIIRIEGRNTVELIFMYMSMADILLTGVTASMIFKKTPEHMKKYKYVTLNFTTTGLIYAISLLPIVTSLSVYHKTKEQIDDVVKKAIYESKKSYVAPRSYTSPVTPDYNTCNNYIHSSFGIIFHTFRSRSIRCQILEPNYLADCCSPQSTEQYRCFDYNSAISTHAV</sequence>
<evidence type="ECO:0000256" key="1">
    <source>
        <dbReference type="SAM" id="Phobius"/>
    </source>
</evidence>
<keyword evidence="1" id="KW-0472">Membrane</keyword>
<keyword evidence="1" id="KW-0812">Transmembrane</keyword>
<keyword evidence="1" id="KW-1133">Transmembrane helix</keyword>
<evidence type="ECO:0000313" key="3">
    <source>
        <dbReference type="Proteomes" id="UP001176961"/>
    </source>
</evidence>
<feature type="transmembrane region" description="Helical" evidence="1">
    <location>
        <begin position="20"/>
        <end position="39"/>
    </location>
</feature>
<comment type="caution">
    <text evidence="2">The sequence shown here is derived from an EMBL/GenBank/DDBJ whole genome shotgun (WGS) entry which is preliminary data.</text>
</comment>
<keyword evidence="3" id="KW-1185">Reference proteome</keyword>
<evidence type="ECO:0000313" key="2">
    <source>
        <dbReference type="EMBL" id="CAJ0603853.1"/>
    </source>
</evidence>
<organism evidence="2 3">
    <name type="scientific">Cylicocyclus nassatus</name>
    <name type="common">Nematode worm</name>
    <dbReference type="NCBI Taxonomy" id="53992"/>
    <lineage>
        <taxon>Eukaryota</taxon>
        <taxon>Metazoa</taxon>
        <taxon>Ecdysozoa</taxon>
        <taxon>Nematoda</taxon>
        <taxon>Chromadorea</taxon>
        <taxon>Rhabditida</taxon>
        <taxon>Rhabditina</taxon>
        <taxon>Rhabditomorpha</taxon>
        <taxon>Strongyloidea</taxon>
        <taxon>Strongylidae</taxon>
        <taxon>Cylicocyclus</taxon>
    </lineage>
</organism>
<dbReference type="Proteomes" id="UP001176961">
    <property type="component" value="Unassembled WGS sequence"/>
</dbReference>
<proteinExistence type="predicted"/>
<accession>A0AA36H4H3</accession>